<protein>
    <submittedName>
        <fullName evidence="3">Thioredoxin, mitochondrial</fullName>
    </submittedName>
</protein>
<dbReference type="GO" id="GO:0005739">
    <property type="term" value="C:mitochondrion"/>
    <property type="evidence" value="ECO:0007669"/>
    <property type="project" value="TreeGrafter"/>
</dbReference>
<dbReference type="CDD" id="cd02947">
    <property type="entry name" value="TRX_family"/>
    <property type="match status" value="1"/>
</dbReference>
<proteinExistence type="inferred from homology"/>
<dbReference type="EMBL" id="HBUF01375035">
    <property type="protein sequence ID" value="CAG6727922.1"/>
    <property type="molecule type" value="Transcribed_RNA"/>
</dbReference>
<dbReference type="EMBL" id="HBUF01016350">
    <property type="protein sequence ID" value="CAG6609851.1"/>
    <property type="molecule type" value="Transcribed_RNA"/>
</dbReference>
<evidence type="ECO:0000256" key="1">
    <source>
        <dbReference type="ARBA" id="ARBA00008987"/>
    </source>
</evidence>
<dbReference type="EMBL" id="HBUF01375034">
    <property type="protein sequence ID" value="CAG6727920.1"/>
    <property type="molecule type" value="Transcribed_RNA"/>
</dbReference>
<dbReference type="SUPFAM" id="SSF52833">
    <property type="entry name" value="Thioredoxin-like"/>
    <property type="match status" value="1"/>
</dbReference>
<dbReference type="PROSITE" id="PS51352">
    <property type="entry name" value="THIOREDOXIN_2"/>
    <property type="match status" value="1"/>
</dbReference>
<dbReference type="EMBL" id="HBUF01375036">
    <property type="protein sequence ID" value="CAG6727924.1"/>
    <property type="molecule type" value="Transcribed_RNA"/>
</dbReference>
<organism evidence="3">
    <name type="scientific">Cacopsylla melanoneura</name>
    <dbReference type="NCBI Taxonomy" id="428564"/>
    <lineage>
        <taxon>Eukaryota</taxon>
        <taxon>Metazoa</taxon>
        <taxon>Ecdysozoa</taxon>
        <taxon>Arthropoda</taxon>
        <taxon>Hexapoda</taxon>
        <taxon>Insecta</taxon>
        <taxon>Pterygota</taxon>
        <taxon>Neoptera</taxon>
        <taxon>Paraneoptera</taxon>
        <taxon>Hemiptera</taxon>
        <taxon>Sternorrhyncha</taxon>
        <taxon>Psylloidea</taxon>
        <taxon>Psyllidae</taxon>
        <taxon>Psyllinae</taxon>
        <taxon>Cacopsylla</taxon>
    </lineage>
</organism>
<dbReference type="PROSITE" id="PS00194">
    <property type="entry name" value="THIOREDOXIN_1"/>
    <property type="match status" value="1"/>
</dbReference>
<evidence type="ECO:0000259" key="2">
    <source>
        <dbReference type="PROSITE" id="PS51352"/>
    </source>
</evidence>
<accession>A0A8D8YFN4</accession>
<dbReference type="EMBL" id="HBUF01676514">
    <property type="protein sequence ID" value="CAG6791496.1"/>
    <property type="molecule type" value="Transcribed_RNA"/>
</dbReference>
<sequence length="135" mass="15527">MLAKQFRSTLFKRCFNLLCERKFKSYIIENNEQFIQNVMNNPVPVIVNFHAEWCEPCHLLTPQLKKLLGDSDLIDLAIIDVEKNAELVHTFEVKAVPAVLAVKNGLVIDKFIGLIETDMIENMVFKLLPKDKTKP</sequence>
<dbReference type="EMBL" id="HBUF01375037">
    <property type="protein sequence ID" value="CAG6727926.1"/>
    <property type="molecule type" value="Transcribed_RNA"/>
</dbReference>
<dbReference type="EMBL" id="HBUF01676515">
    <property type="protein sequence ID" value="CAG6791498.1"/>
    <property type="molecule type" value="Transcribed_RNA"/>
</dbReference>
<evidence type="ECO:0000313" key="3">
    <source>
        <dbReference type="EMBL" id="CAG6727922.1"/>
    </source>
</evidence>
<comment type="similarity">
    <text evidence="1">Belongs to the thioredoxin family.</text>
</comment>
<dbReference type="InterPro" id="IPR013766">
    <property type="entry name" value="Thioredoxin_domain"/>
</dbReference>
<dbReference type="AlphaFoldDB" id="A0A8D8YFN4"/>
<dbReference type="InterPro" id="IPR017937">
    <property type="entry name" value="Thioredoxin_CS"/>
</dbReference>
<name>A0A8D8YFN4_9HEMI</name>
<dbReference type="Pfam" id="PF00085">
    <property type="entry name" value="Thioredoxin"/>
    <property type="match status" value="1"/>
</dbReference>
<reference evidence="3" key="1">
    <citation type="submission" date="2021-05" db="EMBL/GenBank/DDBJ databases">
        <authorList>
            <person name="Alioto T."/>
            <person name="Alioto T."/>
            <person name="Gomez Garrido J."/>
        </authorList>
    </citation>
    <scope>NUCLEOTIDE SEQUENCE</scope>
</reference>
<dbReference type="PANTHER" id="PTHR43601:SF5">
    <property type="entry name" value="EG:132E8.3 PROTEIN"/>
    <property type="match status" value="1"/>
</dbReference>
<dbReference type="GO" id="GO:0045454">
    <property type="term" value="P:cell redox homeostasis"/>
    <property type="evidence" value="ECO:0007669"/>
    <property type="project" value="TreeGrafter"/>
</dbReference>
<dbReference type="Gene3D" id="3.40.30.10">
    <property type="entry name" value="Glutaredoxin"/>
    <property type="match status" value="1"/>
</dbReference>
<dbReference type="InterPro" id="IPR036249">
    <property type="entry name" value="Thioredoxin-like_sf"/>
</dbReference>
<dbReference type="EMBL" id="HBUF01179474">
    <property type="protein sequence ID" value="CAG6654898.1"/>
    <property type="molecule type" value="Transcribed_RNA"/>
</dbReference>
<dbReference type="EMBL" id="HBUF01676513">
    <property type="protein sequence ID" value="CAG6791494.1"/>
    <property type="molecule type" value="Transcribed_RNA"/>
</dbReference>
<dbReference type="EMBL" id="HBUF01179473">
    <property type="protein sequence ID" value="CAG6654897.1"/>
    <property type="molecule type" value="Transcribed_RNA"/>
</dbReference>
<dbReference type="EMBL" id="HBUF01016352">
    <property type="protein sequence ID" value="CAG6609855.1"/>
    <property type="molecule type" value="Transcribed_RNA"/>
</dbReference>
<feature type="domain" description="Thioredoxin" evidence="2">
    <location>
        <begin position="25"/>
        <end position="129"/>
    </location>
</feature>
<dbReference type="EMBL" id="HBUF01016351">
    <property type="protein sequence ID" value="CAG6609853.1"/>
    <property type="molecule type" value="Transcribed_RNA"/>
</dbReference>
<dbReference type="PANTHER" id="PTHR43601">
    <property type="entry name" value="THIOREDOXIN, MITOCHONDRIAL"/>
    <property type="match status" value="1"/>
</dbReference>